<evidence type="ECO:0000256" key="2">
    <source>
        <dbReference type="SAM" id="SignalP"/>
    </source>
</evidence>
<evidence type="ECO:0000313" key="4">
    <source>
        <dbReference type="RefSeq" id="XP_028038919.1"/>
    </source>
</evidence>
<feature type="compositionally biased region" description="Basic and acidic residues" evidence="1">
    <location>
        <begin position="20"/>
        <end position="35"/>
    </location>
</feature>
<feature type="region of interest" description="Disordered" evidence="1">
    <location>
        <begin position="569"/>
        <end position="595"/>
    </location>
</feature>
<feature type="region of interest" description="Disordered" evidence="1">
    <location>
        <begin position="430"/>
        <end position="455"/>
    </location>
</feature>
<name>A0A6J2KFB1_BOMMA</name>
<proteinExistence type="predicted"/>
<dbReference type="Proteomes" id="UP000504629">
    <property type="component" value="Unplaced"/>
</dbReference>
<organism evidence="3 4">
    <name type="scientific">Bombyx mandarina</name>
    <name type="common">Wild silk moth</name>
    <name type="synonym">Wild silkworm</name>
    <dbReference type="NCBI Taxonomy" id="7092"/>
    <lineage>
        <taxon>Eukaryota</taxon>
        <taxon>Metazoa</taxon>
        <taxon>Ecdysozoa</taxon>
        <taxon>Arthropoda</taxon>
        <taxon>Hexapoda</taxon>
        <taxon>Insecta</taxon>
        <taxon>Pterygota</taxon>
        <taxon>Neoptera</taxon>
        <taxon>Endopterygota</taxon>
        <taxon>Lepidoptera</taxon>
        <taxon>Glossata</taxon>
        <taxon>Ditrysia</taxon>
        <taxon>Bombycoidea</taxon>
        <taxon>Bombycidae</taxon>
        <taxon>Bombycinae</taxon>
        <taxon>Bombyx</taxon>
    </lineage>
</organism>
<accession>A0A6J2KFB1</accession>
<feature type="region of interest" description="Disordered" evidence="1">
    <location>
        <begin position="20"/>
        <end position="63"/>
    </location>
</feature>
<feature type="region of interest" description="Disordered" evidence="1">
    <location>
        <begin position="185"/>
        <end position="207"/>
    </location>
</feature>
<keyword evidence="3" id="KW-1185">Reference proteome</keyword>
<sequence>MKVLIILAIALCAVNAADMEDKDKEKRQTNDERVPTHFIYRNPRKQEQVAPVEEPQQDEDKAPISRADEYRPGQVFSLNAQELLDLQPERKAPLSSNQLLQQLYSNPQQDDKQNLQQFYYLEPQARQVPQLQPSHAVIARPSYSSNGGEASVGAALAVSDNGANSANTFNHELLALLGQAPIRPEESHQQTYSQQVQSQQSSTVESIAPQYQQVDRYILKSNKKSTKPRSKVAIAPPQASAAPQQYLIETTNIQQQQQQHKHLQQQQQQQPQPLPQYRPALPQQRIAQVLRYVSTPQPPTQLVHQGQPQSFQQTLYERPESQGLKVVAPPKLQSLQQSRPQYNYRIIPQYQQEATPKQYRIVEAPRTQQLRPEQRLQSLSIERPVSYLKRYPEPEKFRSVKIYDPVGEGLPQPTQVYSEQYLLRPVYTQNEQRPRYEQPSQISPKSEQARVAEQSKPLSTIFVSKNLAPRKLARPQPMHSEQNVQIESEQPLRLEQFASNERINIEQHGRGLDERRSQLPPPKNNKAYTPEEFAALVAAGYAVTPIPVSSFNLDVAQSRSLVEAITPQPTIAMQQKRRPASRRHQYLPLRGDDAP</sequence>
<reference evidence="4" key="1">
    <citation type="submission" date="2025-08" db="UniProtKB">
        <authorList>
            <consortium name="RefSeq"/>
        </authorList>
    </citation>
    <scope>IDENTIFICATION</scope>
    <source>
        <tissue evidence="4">Silk gland</tissue>
    </source>
</reference>
<feature type="region of interest" description="Disordered" evidence="1">
    <location>
        <begin position="253"/>
        <end position="277"/>
    </location>
</feature>
<dbReference type="AlphaFoldDB" id="A0A6J2KFB1"/>
<dbReference type="KEGG" id="bman:114249514"/>
<keyword evidence="2" id="KW-0732">Signal</keyword>
<gene>
    <name evidence="4" type="primary">LOC114249514</name>
</gene>
<protein>
    <submittedName>
        <fullName evidence="4">Mediator of RNA polymerase II transcription subunit 12 isoform X1</fullName>
    </submittedName>
</protein>
<feature type="signal peptide" evidence="2">
    <location>
        <begin position="1"/>
        <end position="16"/>
    </location>
</feature>
<feature type="chain" id="PRO_5026830488" evidence="2">
    <location>
        <begin position="17"/>
        <end position="595"/>
    </location>
</feature>
<feature type="compositionally biased region" description="Low complexity" evidence="1">
    <location>
        <begin position="189"/>
        <end position="206"/>
    </location>
</feature>
<dbReference type="GeneID" id="114249514"/>
<dbReference type="OrthoDB" id="10057873at2759"/>
<feature type="compositionally biased region" description="Low complexity" evidence="1">
    <location>
        <begin position="254"/>
        <end position="277"/>
    </location>
</feature>
<feature type="compositionally biased region" description="Basic residues" evidence="1">
    <location>
        <begin position="575"/>
        <end position="585"/>
    </location>
</feature>
<dbReference type="RefSeq" id="XP_028038919.1">
    <property type="nucleotide sequence ID" value="XM_028183118.1"/>
</dbReference>
<evidence type="ECO:0000313" key="3">
    <source>
        <dbReference type="Proteomes" id="UP000504629"/>
    </source>
</evidence>
<evidence type="ECO:0000256" key="1">
    <source>
        <dbReference type="SAM" id="MobiDB-lite"/>
    </source>
</evidence>